<organism evidence="10 11">
    <name type="scientific">Mycolicibacterium alvei</name>
    <dbReference type="NCBI Taxonomy" id="67081"/>
    <lineage>
        <taxon>Bacteria</taxon>
        <taxon>Bacillati</taxon>
        <taxon>Actinomycetota</taxon>
        <taxon>Actinomycetes</taxon>
        <taxon>Mycobacteriales</taxon>
        <taxon>Mycobacteriaceae</taxon>
        <taxon>Mycolicibacterium</taxon>
    </lineage>
</organism>
<evidence type="ECO:0000256" key="6">
    <source>
        <dbReference type="ARBA" id="ARBA00035166"/>
    </source>
</evidence>
<evidence type="ECO:0000256" key="7">
    <source>
        <dbReference type="HAMAP-Rule" id="MF_01315"/>
    </source>
</evidence>
<dbReference type="GO" id="GO:0019843">
    <property type="term" value="F:rRNA binding"/>
    <property type="evidence" value="ECO:0007669"/>
    <property type="project" value="UniProtKB-UniRule"/>
</dbReference>
<dbReference type="FunFam" id="4.10.910.10:FF:000001">
    <property type="entry name" value="30S ribosomal protein S13"/>
    <property type="match status" value="1"/>
</dbReference>
<keyword evidence="4 7" id="KW-0689">Ribosomal protein</keyword>
<evidence type="ECO:0000256" key="2">
    <source>
        <dbReference type="ARBA" id="ARBA00022730"/>
    </source>
</evidence>
<dbReference type="NCBIfam" id="TIGR03631">
    <property type="entry name" value="uS13_bact"/>
    <property type="match status" value="1"/>
</dbReference>
<feature type="region of interest" description="Disordered" evidence="9">
    <location>
        <begin position="116"/>
        <end position="142"/>
    </location>
</feature>
<dbReference type="FunFam" id="1.10.8.50:FF:000001">
    <property type="entry name" value="30S ribosomal protein S13"/>
    <property type="match status" value="1"/>
</dbReference>
<evidence type="ECO:0000313" key="10">
    <source>
        <dbReference type="EMBL" id="BBX27229.1"/>
    </source>
</evidence>
<name>A0A6N4US61_9MYCO</name>
<evidence type="ECO:0000313" key="11">
    <source>
        <dbReference type="Proteomes" id="UP000466906"/>
    </source>
</evidence>
<dbReference type="InterPro" id="IPR027437">
    <property type="entry name" value="Rbsml_uS13_C"/>
</dbReference>
<dbReference type="GO" id="GO:0015935">
    <property type="term" value="C:small ribosomal subunit"/>
    <property type="evidence" value="ECO:0007669"/>
    <property type="project" value="TreeGrafter"/>
</dbReference>
<evidence type="ECO:0000256" key="3">
    <source>
        <dbReference type="ARBA" id="ARBA00022884"/>
    </source>
</evidence>
<dbReference type="Proteomes" id="UP000466906">
    <property type="component" value="Chromosome"/>
</dbReference>
<reference evidence="10 11" key="1">
    <citation type="journal article" date="2019" name="Emerg. Microbes Infect.">
        <title>Comprehensive subspecies identification of 175 nontuberculous mycobacteria species based on 7547 genomic profiles.</title>
        <authorList>
            <person name="Matsumoto Y."/>
            <person name="Kinjo T."/>
            <person name="Motooka D."/>
            <person name="Nabeya D."/>
            <person name="Jung N."/>
            <person name="Uechi K."/>
            <person name="Horii T."/>
            <person name="Iida T."/>
            <person name="Fujita J."/>
            <person name="Nakamura S."/>
        </authorList>
    </citation>
    <scope>NUCLEOTIDE SEQUENCE [LARGE SCALE GENOMIC DNA]</scope>
    <source>
        <strain evidence="10 11">JCM 12272</strain>
    </source>
</reference>
<dbReference type="InterPro" id="IPR001892">
    <property type="entry name" value="Ribosomal_uS13"/>
</dbReference>
<dbReference type="PANTHER" id="PTHR10871:SF1">
    <property type="entry name" value="SMALL RIBOSOMAL SUBUNIT PROTEIN US13M"/>
    <property type="match status" value="1"/>
</dbReference>
<comment type="function">
    <text evidence="7">Located at the top of the head of the 30S subunit, it contacts several helices of the 16S rRNA. In the 70S ribosome it contacts the 23S rRNA (bridge B1a) and protein L5 of the 50S subunit (bridge B1b), connecting the 2 subunits; these bridges are implicated in subunit movement. Contacts the tRNAs in the A and P-sites.</text>
</comment>
<protein>
    <recommendedName>
        <fullName evidence="6 7">Small ribosomal subunit protein uS13</fullName>
    </recommendedName>
</protein>
<evidence type="ECO:0000256" key="9">
    <source>
        <dbReference type="SAM" id="MobiDB-lite"/>
    </source>
</evidence>
<dbReference type="GO" id="GO:0003735">
    <property type="term" value="F:structural constituent of ribosome"/>
    <property type="evidence" value="ECO:0007669"/>
    <property type="project" value="InterPro"/>
</dbReference>
<keyword evidence="11" id="KW-1185">Reference proteome</keyword>
<comment type="similarity">
    <text evidence="1 7 8">Belongs to the universal ribosomal protein uS13 family.</text>
</comment>
<dbReference type="InterPro" id="IPR019980">
    <property type="entry name" value="Ribosomal_uS13_bac-type"/>
</dbReference>
<dbReference type="GO" id="GO:0000049">
    <property type="term" value="F:tRNA binding"/>
    <property type="evidence" value="ECO:0007669"/>
    <property type="project" value="UniProtKB-UniRule"/>
</dbReference>
<keyword evidence="3 7" id="KW-0694">RNA-binding</keyword>
<evidence type="ECO:0000256" key="1">
    <source>
        <dbReference type="ARBA" id="ARBA00008080"/>
    </source>
</evidence>
<sequence>MGTGWDQTSAAKQEEQHTMARLVGVDLPRDKRMEIALTYIFGIGRTRSNEILAATGIDKDLRTKDLTDDQVTVLREYIEGNLKVEGDLRREVQADIRRKIEIGCYQGLRHRRGLPVRGQRTKTNARTRKGPKRTIAGKKKAR</sequence>
<dbReference type="Gene3D" id="1.10.8.50">
    <property type="match status" value="1"/>
</dbReference>
<dbReference type="PROSITE" id="PS50159">
    <property type="entry name" value="RIBOSOMAL_S13_2"/>
    <property type="match status" value="1"/>
</dbReference>
<evidence type="ECO:0000256" key="5">
    <source>
        <dbReference type="ARBA" id="ARBA00023274"/>
    </source>
</evidence>
<evidence type="ECO:0000256" key="8">
    <source>
        <dbReference type="RuleBase" id="RU003830"/>
    </source>
</evidence>
<dbReference type="GO" id="GO:0006412">
    <property type="term" value="P:translation"/>
    <property type="evidence" value="ECO:0007669"/>
    <property type="project" value="UniProtKB-UniRule"/>
</dbReference>
<comment type="subunit">
    <text evidence="7">Part of the 30S ribosomal subunit. Forms a loose heterodimer with protein S19. Forms two bridges to the 50S subunit in the 70S ribosome.</text>
</comment>
<dbReference type="InterPro" id="IPR018269">
    <property type="entry name" value="Ribosomal_uS13_CS"/>
</dbReference>
<keyword evidence="2 7" id="KW-0699">rRNA-binding</keyword>
<keyword evidence="5 7" id="KW-0687">Ribonucleoprotein</keyword>
<dbReference type="PROSITE" id="PS00646">
    <property type="entry name" value="RIBOSOMAL_S13_1"/>
    <property type="match status" value="1"/>
</dbReference>
<proteinExistence type="inferred from homology"/>
<dbReference type="HAMAP" id="MF_01315">
    <property type="entry name" value="Ribosomal_uS13"/>
    <property type="match status" value="1"/>
</dbReference>
<accession>A0A6N4US61</accession>
<dbReference type="KEGG" id="malv:MALV_23540"/>
<dbReference type="Pfam" id="PF00416">
    <property type="entry name" value="Ribosomal_S13"/>
    <property type="match status" value="1"/>
</dbReference>
<dbReference type="PIRSF" id="PIRSF002134">
    <property type="entry name" value="Ribosomal_S13"/>
    <property type="match status" value="1"/>
</dbReference>
<gene>
    <name evidence="7 10" type="primary">rpsM</name>
    <name evidence="10" type="ORF">MALV_23540</name>
</gene>
<keyword evidence="7" id="KW-0820">tRNA-binding</keyword>
<dbReference type="EMBL" id="AP022565">
    <property type="protein sequence ID" value="BBX27229.1"/>
    <property type="molecule type" value="Genomic_DNA"/>
</dbReference>
<dbReference type="GO" id="GO:0005829">
    <property type="term" value="C:cytosol"/>
    <property type="evidence" value="ECO:0007669"/>
    <property type="project" value="TreeGrafter"/>
</dbReference>
<dbReference type="Gene3D" id="4.10.910.10">
    <property type="entry name" value="30s ribosomal protein s13, domain 2"/>
    <property type="match status" value="1"/>
</dbReference>
<dbReference type="SUPFAM" id="SSF46946">
    <property type="entry name" value="S13-like H2TH domain"/>
    <property type="match status" value="1"/>
</dbReference>
<dbReference type="PANTHER" id="PTHR10871">
    <property type="entry name" value="30S RIBOSOMAL PROTEIN S13/40S RIBOSOMAL PROTEIN S18"/>
    <property type="match status" value="1"/>
</dbReference>
<dbReference type="AlphaFoldDB" id="A0A6N4US61"/>
<evidence type="ECO:0000256" key="4">
    <source>
        <dbReference type="ARBA" id="ARBA00022980"/>
    </source>
</evidence>
<dbReference type="InterPro" id="IPR010979">
    <property type="entry name" value="Ribosomal_uS13-like_H2TH"/>
</dbReference>